<protein>
    <submittedName>
        <fullName evidence="3">Uncharacterized protein</fullName>
    </submittedName>
</protein>
<dbReference type="GO" id="GO:0016705">
    <property type="term" value="F:oxidoreductase activity, acting on paired donors, with incorporation or reduction of molecular oxygen"/>
    <property type="evidence" value="ECO:0007669"/>
    <property type="project" value="InterPro"/>
</dbReference>
<proteinExistence type="predicted"/>
<reference evidence="3" key="1">
    <citation type="submission" date="2021-01" db="EMBL/GenBank/DDBJ databases">
        <authorList>
            <person name="Eckstrom K.M.E."/>
        </authorList>
    </citation>
    <scope>NUCLEOTIDE SEQUENCE</scope>
    <source>
        <strain evidence="3">UVCC 0001</strain>
    </source>
</reference>
<dbReference type="InterPro" id="IPR001128">
    <property type="entry name" value="Cyt_P450"/>
</dbReference>
<dbReference type="Gene3D" id="1.10.630.10">
    <property type="entry name" value="Cytochrome P450"/>
    <property type="match status" value="1"/>
</dbReference>
<evidence type="ECO:0000256" key="2">
    <source>
        <dbReference type="ARBA" id="ARBA00023004"/>
    </source>
</evidence>
<dbReference type="GO" id="GO:0005506">
    <property type="term" value="F:iron ion binding"/>
    <property type="evidence" value="ECO:0007669"/>
    <property type="project" value="InterPro"/>
</dbReference>
<gene>
    <name evidence="3" type="ORF">QBZ16_002947</name>
</gene>
<organism evidence="3 4">
    <name type="scientific">Prototheca wickerhamii</name>
    <dbReference type="NCBI Taxonomy" id="3111"/>
    <lineage>
        <taxon>Eukaryota</taxon>
        <taxon>Viridiplantae</taxon>
        <taxon>Chlorophyta</taxon>
        <taxon>core chlorophytes</taxon>
        <taxon>Trebouxiophyceae</taxon>
        <taxon>Chlorellales</taxon>
        <taxon>Chlorellaceae</taxon>
        <taxon>Prototheca</taxon>
    </lineage>
</organism>
<dbReference type="PANTHER" id="PTHR24286">
    <property type="entry name" value="CYTOCHROME P450 26"/>
    <property type="match status" value="1"/>
</dbReference>
<keyword evidence="2" id="KW-0408">Iron</keyword>
<keyword evidence="4" id="KW-1185">Reference proteome</keyword>
<sequence length="240" mass="26166">MLALDTRLAGASNIRKVLIGENSLVESLWPPAIKSLLGPGSLSNNGGAIHARLRKMMQPAFTPHAVHRYLPRITATTTAALSSWAASGGPISAYEVVNSLALKIAIRVIAGSRGHWTSEEGFGEVEHLVHDWLGGLFAWPVDLPWTRFGKACRARRQLNELVGEALAASRSDTKEDTVLEVMLAARDEAAAPPTQQELLDNVMTLLFAGHDTSATSMVCILEEMRKHPHRIPELQQEQAR</sequence>
<dbReference type="EMBL" id="JASFZW010000003">
    <property type="protein sequence ID" value="KAK2079256.1"/>
    <property type="molecule type" value="Genomic_DNA"/>
</dbReference>
<dbReference type="PANTHER" id="PTHR24286:SF380">
    <property type="entry name" value="PH DOMAIN-CONTAINING PROTEIN"/>
    <property type="match status" value="1"/>
</dbReference>
<keyword evidence="1" id="KW-0479">Metal-binding</keyword>
<dbReference type="GO" id="GO:0020037">
    <property type="term" value="F:heme binding"/>
    <property type="evidence" value="ECO:0007669"/>
    <property type="project" value="InterPro"/>
</dbReference>
<dbReference type="Proteomes" id="UP001255856">
    <property type="component" value="Unassembled WGS sequence"/>
</dbReference>
<dbReference type="AlphaFoldDB" id="A0AAD9IKE0"/>
<accession>A0AAD9IKE0</accession>
<dbReference type="InterPro" id="IPR036396">
    <property type="entry name" value="Cyt_P450_sf"/>
</dbReference>
<comment type="caution">
    <text evidence="3">The sequence shown here is derived from an EMBL/GenBank/DDBJ whole genome shotgun (WGS) entry which is preliminary data.</text>
</comment>
<dbReference type="SUPFAM" id="SSF48264">
    <property type="entry name" value="Cytochrome P450"/>
    <property type="match status" value="1"/>
</dbReference>
<evidence type="ECO:0000313" key="4">
    <source>
        <dbReference type="Proteomes" id="UP001255856"/>
    </source>
</evidence>
<evidence type="ECO:0000256" key="1">
    <source>
        <dbReference type="ARBA" id="ARBA00022723"/>
    </source>
</evidence>
<dbReference type="GO" id="GO:0016125">
    <property type="term" value="P:sterol metabolic process"/>
    <property type="evidence" value="ECO:0007669"/>
    <property type="project" value="TreeGrafter"/>
</dbReference>
<name>A0AAD9IKE0_PROWI</name>
<evidence type="ECO:0000313" key="3">
    <source>
        <dbReference type="EMBL" id="KAK2079256.1"/>
    </source>
</evidence>
<dbReference type="Pfam" id="PF00067">
    <property type="entry name" value="p450"/>
    <property type="match status" value="1"/>
</dbReference>
<dbReference type="GO" id="GO:0004497">
    <property type="term" value="F:monooxygenase activity"/>
    <property type="evidence" value="ECO:0007669"/>
    <property type="project" value="InterPro"/>
</dbReference>